<dbReference type="PANTHER" id="PTHR37316:SF3">
    <property type="entry name" value="TEICHOIC ACID GLYCEROL-PHOSPHATE TRANSFERASE"/>
    <property type="match status" value="1"/>
</dbReference>
<dbReference type="Gene3D" id="3.40.50.12580">
    <property type="match status" value="1"/>
</dbReference>
<organism evidence="1 2">
    <name type="scientific">Streptohalobacillus salinus</name>
    <dbReference type="NCBI Taxonomy" id="621096"/>
    <lineage>
        <taxon>Bacteria</taxon>
        <taxon>Bacillati</taxon>
        <taxon>Bacillota</taxon>
        <taxon>Bacilli</taxon>
        <taxon>Bacillales</taxon>
        <taxon>Bacillaceae</taxon>
        <taxon>Streptohalobacillus</taxon>
    </lineage>
</organism>
<name>A0A2V3WEJ8_9BACI</name>
<evidence type="ECO:0000313" key="2">
    <source>
        <dbReference type="Proteomes" id="UP000247922"/>
    </source>
</evidence>
<dbReference type="EMBL" id="QJJR01000003">
    <property type="protein sequence ID" value="PXW92028.1"/>
    <property type="molecule type" value="Genomic_DNA"/>
</dbReference>
<dbReference type="InterPro" id="IPR007554">
    <property type="entry name" value="Glycerophosphate_synth"/>
</dbReference>
<dbReference type="AlphaFoldDB" id="A0A2V3WEJ8"/>
<reference evidence="1 2" key="1">
    <citation type="submission" date="2018-05" db="EMBL/GenBank/DDBJ databases">
        <title>Genomic Encyclopedia of Type Strains, Phase IV (KMG-IV): sequencing the most valuable type-strain genomes for metagenomic binning, comparative biology and taxonomic classification.</title>
        <authorList>
            <person name="Goeker M."/>
        </authorList>
    </citation>
    <scope>NUCLEOTIDE SEQUENCE [LARGE SCALE GENOMIC DNA]</scope>
    <source>
        <strain evidence="1 2">DSM 22440</strain>
    </source>
</reference>
<evidence type="ECO:0000313" key="1">
    <source>
        <dbReference type="EMBL" id="PXW92028.1"/>
    </source>
</evidence>
<proteinExistence type="predicted"/>
<accession>A0A2V3WEJ8</accession>
<dbReference type="InterPro" id="IPR051612">
    <property type="entry name" value="Teichoic_Acid_Biosynth"/>
</dbReference>
<dbReference type="GO" id="GO:0016020">
    <property type="term" value="C:membrane"/>
    <property type="evidence" value="ECO:0007669"/>
    <property type="project" value="InterPro"/>
</dbReference>
<sequence length="1054" mass="123606">MTIKFSLIDITKDSREETLLITFDYNFDGNIVDYVSGLYIVNNQQKIKISKDLIITNQKIKFNIDKSILYKIDLSKPNDLALVFQVDNSEVVKIVNIEKKFEYQFTVLNKDLIIKSSSSKSLVIMESKNSEVDISVSDVFISDNILELIIKDKQLFYEIDYKNNVYFYNQKLNEKVHLKLLNMNQQTYGVQFEINYEKLFFENWKIVILNEGNTNALTYAGESKEYFLEADQSLATLWPNLSHEIIISLNSSINQKNFIFDEFHNENNYFELTIKPDFEVNDYVKITLIAIERSTNIKQELCEGKTIDNKLFFKVNYQSIEIIESNEIFDILVQYERPSGKLLRKIFVEDNYLFLPQTAFNEKAIKRVRLYTNADGYLSLLVEDNAILMSVSNVKINESSSSISLNMSQLVRDGISNFIGISVLSEDDKKQVEYKLSSLISRIDDNTIKLKLDKVILNELSKLGQKNLLFKVYFEFNGGIYNKLFEFNEDDINDKKNVIKYPLLTFDKDSQSSVELTYNYANQLKLMFNFFSEVQISSVKFEKNTAEIDVEISNITKAKDHIHAALYDFRNDQYIDINTRGTSTGIKIYFDYEELKSNISQNDFALKPVLLIDKGETTLCVDIPIDLDLDFSLNTTFSSTALKVENDNYFAVFVDRLKAQLLIEARPKKDYEKTIGKMKNIAAKLLAMIASVSGFKKNIWVISENLGEVAQDNGYAFFKYCMNKPNNKLVYYVTKKDNKNMDKLLEHKKNLIYYDTFMHYFYYHLSRFLVVAHGIRDTSPSFYHNKIRFNTKDIIYLQHGIIAMKKLGFNSKSYNNRIQKFVVSSTHEKRILINKMNFNEEQIMVTGLSRFDDLIDTSHQLDKKQIFVMPTWREWILNNEVDFIGSDFFKHYKALLTNEKLKKVLREENIVLKFYPHIEIQRNYIELFEDFASDHIKIIKSGEEDIKSLIMDSSLMITDYSSVCFDFNYLEKPTIFYHFDLNEYLSHRGAFVDLTQDLVGEVAYKSNELVDLIEKSVCDNFKYEFQFKEKSKKYYNYKDKKNNQRIFEEIKKIQ</sequence>
<dbReference type="Proteomes" id="UP000247922">
    <property type="component" value="Unassembled WGS sequence"/>
</dbReference>
<keyword evidence="1" id="KW-0808">Transferase</keyword>
<dbReference type="Pfam" id="PF04464">
    <property type="entry name" value="Glyphos_transf"/>
    <property type="match status" value="1"/>
</dbReference>
<dbReference type="PANTHER" id="PTHR37316">
    <property type="entry name" value="TEICHOIC ACID GLYCEROL-PHOSPHATE PRIMASE"/>
    <property type="match status" value="1"/>
</dbReference>
<dbReference type="SUPFAM" id="SSF53756">
    <property type="entry name" value="UDP-Glycosyltransferase/glycogen phosphorylase"/>
    <property type="match status" value="1"/>
</dbReference>
<keyword evidence="2" id="KW-1185">Reference proteome</keyword>
<dbReference type="GO" id="GO:0047355">
    <property type="term" value="F:CDP-glycerol glycerophosphotransferase activity"/>
    <property type="evidence" value="ECO:0007669"/>
    <property type="project" value="InterPro"/>
</dbReference>
<comment type="caution">
    <text evidence="1">The sequence shown here is derived from an EMBL/GenBank/DDBJ whole genome shotgun (WGS) entry which is preliminary data.</text>
</comment>
<dbReference type="RefSeq" id="WP_110250663.1">
    <property type="nucleotide sequence ID" value="NZ_QJJR01000003.1"/>
</dbReference>
<gene>
    <name evidence="1" type="ORF">DES38_10343</name>
</gene>
<dbReference type="OrthoDB" id="396512at2"/>
<protein>
    <submittedName>
        <fullName evidence="1">CDP-glycerol glycerophosphotransferase (TagB/SpsB family)</fullName>
    </submittedName>
</protein>
<dbReference type="InterPro" id="IPR043148">
    <property type="entry name" value="TagF_C"/>
</dbReference>